<accession>A0ABT7MME4</accession>
<keyword evidence="2" id="KW-1185">Reference proteome</keyword>
<name>A0ABT7MME4_9BACL</name>
<dbReference type="Pfam" id="PF14281">
    <property type="entry name" value="PDDEXK_4"/>
    <property type="match status" value="1"/>
</dbReference>
<sequence length="441" mass="51853">MTYSLDTILQLENSTEFNRLHQQFHQFNPLKVLRVDQYEIRHSNVLAWLFDPNENHRLGSFFLRKVLMNLITKPENEEKIVGIDYLPFLHAPLSDVTVHREWWTGNGAIDLLIDIPSLNLMLLIENKFHSSESAGQLSHYFDHVHETFPNRNILPVYLTLSSDAPSHDDYWFLDYEDVRLMITQELELNRATSADNIYDFLTYYIALLEERLVDDEDTMNTALELYQDYASAIHLLYANANPAKQKQIELRQAVKTLETFDAETKRHLLLIYNRKRQTIDYIFKTGGNIVHQAFLEFVNEQAITTYSAHTRVPNFVMDDWLPYLDQMDRLNRYWLNYGLIIWFERKGNKRLKLYVEVGPIDYTERLPLLEALEAKNISFWKSGKQEGKKFTRIYTETTDVSDWTNATTVKEAMMSLIDDSSFRSFSEIVTDVLGELYTVKP</sequence>
<dbReference type="InterPro" id="IPR029470">
    <property type="entry name" value="PDDEXK_4"/>
</dbReference>
<dbReference type="Proteomes" id="UP001230807">
    <property type="component" value="Unassembled WGS sequence"/>
</dbReference>
<dbReference type="RefSeq" id="WP_286038258.1">
    <property type="nucleotide sequence ID" value="NZ_JASWER010000003.1"/>
</dbReference>
<evidence type="ECO:0000313" key="1">
    <source>
        <dbReference type="EMBL" id="MDL5376371.1"/>
    </source>
</evidence>
<evidence type="ECO:0000313" key="2">
    <source>
        <dbReference type="Proteomes" id="UP001230807"/>
    </source>
</evidence>
<reference evidence="1 2" key="1">
    <citation type="submission" date="2023-06" db="EMBL/GenBank/DDBJ databases">
        <title>Influencing factors and mechanism of Cr(VI) reduction by facultative anaerobic Exiguobacterium sp. PY14.</title>
        <authorList>
            <person name="Zou L."/>
        </authorList>
    </citation>
    <scope>NUCLEOTIDE SEQUENCE [LARGE SCALE GENOMIC DNA]</scope>
    <source>
        <strain evidence="1 2">PY14</strain>
    </source>
</reference>
<gene>
    <name evidence="1" type="ORF">QR695_05065</name>
</gene>
<dbReference type="EMBL" id="JASWER010000003">
    <property type="protein sequence ID" value="MDL5376371.1"/>
    <property type="molecule type" value="Genomic_DNA"/>
</dbReference>
<comment type="caution">
    <text evidence="1">The sequence shown here is derived from an EMBL/GenBank/DDBJ whole genome shotgun (WGS) entry which is preliminary data.</text>
</comment>
<organism evidence="1 2">
    <name type="scientific">Exiguobacterium mexicanum</name>
    <dbReference type="NCBI Taxonomy" id="340146"/>
    <lineage>
        <taxon>Bacteria</taxon>
        <taxon>Bacillati</taxon>
        <taxon>Bacillota</taxon>
        <taxon>Bacilli</taxon>
        <taxon>Bacillales</taxon>
        <taxon>Bacillales Family XII. Incertae Sedis</taxon>
        <taxon>Exiguobacterium</taxon>
    </lineage>
</organism>
<proteinExistence type="predicted"/>
<protein>
    <submittedName>
        <fullName evidence="1">PD-(D/E)XK nuclease family protein</fullName>
    </submittedName>
</protein>